<accession>A0ABD2NS78</accession>
<gene>
    <name evidence="2" type="ORF">HHI36_004430</name>
</gene>
<reference evidence="2 3" key="1">
    <citation type="journal article" date="2021" name="BMC Biol.">
        <title>Horizontally acquired antibacterial genes associated with adaptive radiation of ladybird beetles.</title>
        <authorList>
            <person name="Li H.S."/>
            <person name="Tang X.F."/>
            <person name="Huang Y.H."/>
            <person name="Xu Z.Y."/>
            <person name="Chen M.L."/>
            <person name="Du X.Y."/>
            <person name="Qiu B.Y."/>
            <person name="Chen P.T."/>
            <person name="Zhang W."/>
            <person name="Slipinski A."/>
            <person name="Escalona H.E."/>
            <person name="Waterhouse R.M."/>
            <person name="Zwick A."/>
            <person name="Pang H."/>
        </authorList>
    </citation>
    <scope>NUCLEOTIDE SEQUENCE [LARGE SCALE GENOMIC DNA]</scope>
    <source>
        <strain evidence="2">SYSU2018</strain>
    </source>
</reference>
<sequence>MSDITSKEDLEAMVKNQNGQASEDIDTNLEGSINNDIHTEITTQQAIIELGPSDREESISTNQLKENDDGNSVEKYNDEENIYESNETENNPESDNEQVFNENTAVQVIHACSRKIEEARIGARQSLEKQAEK</sequence>
<protein>
    <submittedName>
        <fullName evidence="2">Uncharacterized protein</fullName>
    </submittedName>
</protein>
<feature type="region of interest" description="Disordered" evidence="1">
    <location>
        <begin position="1"/>
        <end position="30"/>
    </location>
</feature>
<dbReference type="Proteomes" id="UP001516400">
    <property type="component" value="Unassembled WGS sequence"/>
</dbReference>
<proteinExistence type="predicted"/>
<comment type="caution">
    <text evidence="2">The sequence shown here is derived from an EMBL/GenBank/DDBJ whole genome shotgun (WGS) entry which is preliminary data.</text>
</comment>
<dbReference type="EMBL" id="JABFTP020000144">
    <property type="protein sequence ID" value="KAL3281216.1"/>
    <property type="molecule type" value="Genomic_DNA"/>
</dbReference>
<name>A0ABD2NS78_9CUCU</name>
<keyword evidence="3" id="KW-1185">Reference proteome</keyword>
<evidence type="ECO:0000313" key="3">
    <source>
        <dbReference type="Proteomes" id="UP001516400"/>
    </source>
</evidence>
<evidence type="ECO:0000256" key="1">
    <source>
        <dbReference type="SAM" id="MobiDB-lite"/>
    </source>
</evidence>
<feature type="compositionally biased region" description="Basic and acidic residues" evidence="1">
    <location>
        <begin position="1"/>
        <end position="12"/>
    </location>
</feature>
<organism evidence="2 3">
    <name type="scientific">Cryptolaemus montrouzieri</name>
    <dbReference type="NCBI Taxonomy" id="559131"/>
    <lineage>
        <taxon>Eukaryota</taxon>
        <taxon>Metazoa</taxon>
        <taxon>Ecdysozoa</taxon>
        <taxon>Arthropoda</taxon>
        <taxon>Hexapoda</taxon>
        <taxon>Insecta</taxon>
        <taxon>Pterygota</taxon>
        <taxon>Neoptera</taxon>
        <taxon>Endopterygota</taxon>
        <taxon>Coleoptera</taxon>
        <taxon>Polyphaga</taxon>
        <taxon>Cucujiformia</taxon>
        <taxon>Coccinelloidea</taxon>
        <taxon>Coccinellidae</taxon>
        <taxon>Scymninae</taxon>
        <taxon>Scymnini</taxon>
        <taxon>Cryptolaemus</taxon>
    </lineage>
</organism>
<evidence type="ECO:0000313" key="2">
    <source>
        <dbReference type="EMBL" id="KAL3281216.1"/>
    </source>
</evidence>
<feature type="region of interest" description="Disordered" evidence="1">
    <location>
        <begin position="49"/>
        <end position="101"/>
    </location>
</feature>
<dbReference type="AlphaFoldDB" id="A0ABD2NS78"/>
<feature type="compositionally biased region" description="Acidic residues" evidence="1">
    <location>
        <begin position="77"/>
        <end position="96"/>
    </location>
</feature>